<comment type="caution">
    <text evidence="2">The sequence shown here is derived from an EMBL/GenBank/DDBJ whole genome shotgun (WGS) entry which is preliminary data.</text>
</comment>
<proteinExistence type="predicted"/>
<dbReference type="InterPro" id="IPR058247">
    <property type="entry name" value="DUF1453"/>
</dbReference>
<name>A0A4Y9SDI0_9BURK</name>
<feature type="transmembrane region" description="Helical" evidence="1">
    <location>
        <begin position="63"/>
        <end position="83"/>
    </location>
</feature>
<feature type="transmembrane region" description="Helical" evidence="1">
    <location>
        <begin position="38"/>
        <end position="57"/>
    </location>
</feature>
<feature type="transmembrane region" description="Helical" evidence="1">
    <location>
        <begin position="6"/>
        <end position="23"/>
    </location>
</feature>
<dbReference type="Pfam" id="PF07301">
    <property type="entry name" value="DUF1453"/>
    <property type="match status" value="1"/>
</dbReference>
<dbReference type="Proteomes" id="UP000298438">
    <property type="component" value="Unassembled WGS sequence"/>
</dbReference>
<evidence type="ECO:0000313" key="2">
    <source>
        <dbReference type="EMBL" id="TFW18597.1"/>
    </source>
</evidence>
<sequence length="167" mass="18142">MTPAALLPYALVPLILWRVYARVKRLTTRQQSGPRRHWASLLIFPPILVGMGLGALAVGQPGWVIGVLVAGLAAGVGLGVAGLQRTRFEQVGEHLFYTPNAHIGIFVSLLVVGRVAMRMIDMFTAHAPQDHHAAFGPATMIVLGIMGGYYMMYSAGLLRYRRAHGIK</sequence>
<dbReference type="OrthoDB" id="8703297at2"/>
<accession>A0A4Y9SDI0</accession>
<dbReference type="RefSeq" id="WP_135207621.1">
    <property type="nucleotide sequence ID" value="NZ_SPVF01000159.1"/>
</dbReference>
<dbReference type="EMBL" id="SPVF01000159">
    <property type="protein sequence ID" value="TFW18597.1"/>
    <property type="molecule type" value="Genomic_DNA"/>
</dbReference>
<feature type="transmembrane region" description="Helical" evidence="1">
    <location>
        <begin position="95"/>
        <end position="113"/>
    </location>
</feature>
<keyword evidence="1" id="KW-0472">Membrane</keyword>
<reference evidence="2 3" key="1">
    <citation type="submission" date="2019-03" db="EMBL/GenBank/DDBJ databases">
        <title>Draft Genome Sequence of Massilia arenosa sp. nov., a Novel Massilia Species Isolated from a Sandy-loam Maize Soil.</title>
        <authorList>
            <person name="Raths R."/>
            <person name="Peta V."/>
            <person name="Bucking H."/>
        </authorList>
    </citation>
    <scope>NUCLEOTIDE SEQUENCE [LARGE SCALE GENOMIC DNA]</scope>
    <source>
        <strain evidence="2 3">MC02</strain>
    </source>
</reference>
<evidence type="ECO:0008006" key="4">
    <source>
        <dbReference type="Google" id="ProtNLM"/>
    </source>
</evidence>
<evidence type="ECO:0000313" key="3">
    <source>
        <dbReference type="Proteomes" id="UP000298438"/>
    </source>
</evidence>
<keyword evidence="1" id="KW-0812">Transmembrane</keyword>
<organism evidence="2 3">
    <name type="scientific">Zemynaea arenosa</name>
    <dbReference type="NCBI Taxonomy" id="2561931"/>
    <lineage>
        <taxon>Bacteria</taxon>
        <taxon>Pseudomonadati</taxon>
        <taxon>Pseudomonadota</taxon>
        <taxon>Betaproteobacteria</taxon>
        <taxon>Burkholderiales</taxon>
        <taxon>Oxalobacteraceae</taxon>
        <taxon>Telluria group</taxon>
        <taxon>Zemynaea</taxon>
    </lineage>
</organism>
<dbReference type="AlphaFoldDB" id="A0A4Y9SDI0"/>
<evidence type="ECO:0000256" key="1">
    <source>
        <dbReference type="SAM" id="Phobius"/>
    </source>
</evidence>
<keyword evidence="1" id="KW-1133">Transmembrane helix</keyword>
<gene>
    <name evidence="2" type="ORF">E4L96_12820</name>
</gene>
<protein>
    <recommendedName>
        <fullName evidence="4">DUF1453 domain-containing protein</fullName>
    </recommendedName>
</protein>
<feature type="transmembrane region" description="Helical" evidence="1">
    <location>
        <begin position="133"/>
        <end position="152"/>
    </location>
</feature>
<keyword evidence="3" id="KW-1185">Reference proteome</keyword>